<dbReference type="Proteomes" id="UP000612585">
    <property type="component" value="Unassembled WGS sequence"/>
</dbReference>
<dbReference type="EMBL" id="BOPG01000012">
    <property type="protein sequence ID" value="GIJ54457.1"/>
    <property type="molecule type" value="Genomic_DNA"/>
</dbReference>
<name>A0A8J3Z168_9ACTN</name>
<protein>
    <recommendedName>
        <fullName evidence="3">PRC-barrel domain-containing protein</fullName>
    </recommendedName>
</protein>
<evidence type="ECO:0000313" key="2">
    <source>
        <dbReference type="Proteomes" id="UP000612585"/>
    </source>
</evidence>
<comment type="caution">
    <text evidence="1">The sequence shown here is derived from an EMBL/GenBank/DDBJ whole genome shotgun (WGS) entry which is preliminary data.</text>
</comment>
<accession>A0A8J3Z168</accession>
<evidence type="ECO:0008006" key="3">
    <source>
        <dbReference type="Google" id="ProtNLM"/>
    </source>
</evidence>
<dbReference type="RefSeq" id="WP_203989516.1">
    <property type="nucleotide sequence ID" value="NZ_BOPG01000012.1"/>
</dbReference>
<keyword evidence="2" id="KW-1185">Reference proteome</keyword>
<proteinExistence type="predicted"/>
<organism evidence="1 2">
    <name type="scientific">Virgisporangium aurantiacum</name>
    <dbReference type="NCBI Taxonomy" id="175570"/>
    <lineage>
        <taxon>Bacteria</taxon>
        <taxon>Bacillati</taxon>
        <taxon>Actinomycetota</taxon>
        <taxon>Actinomycetes</taxon>
        <taxon>Micromonosporales</taxon>
        <taxon>Micromonosporaceae</taxon>
        <taxon>Virgisporangium</taxon>
    </lineage>
</organism>
<sequence length="123" mass="13647">MLVAFDLLDRQILDRTGEPYGKVDDVEFMLDADGVPVLTALLVGQRALGRRIGGRLGRWMEAAARQLAPDQRAEPIRIPYELVANVDSAVHLSVEVSALAERPLETFLRRHLIEHIPGASHES</sequence>
<gene>
    <name evidence="1" type="ORF">Vau01_019730</name>
</gene>
<reference evidence="1" key="1">
    <citation type="submission" date="2021-01" db="EMBL/GenBank/DDBJ databases">
        <title>Whole genome shotgun sequence of Virgisporangium aurantiacum NBRC 16421.</title>
        <authorList>
            <person name="Komaki H."/>
            <person name="Tamura T."/>
        </authorList>
    </citation>
    <scope>NUCLEOTIDE SEQUENCE</scope>
    <source>
        <strain evidence="1">NBRC 16421</strain>
    </source>
</reference>
<evidence type="ECO:0000313" key="1">
    <source>
        <dbReference type="EMBL" id="GIJ54457.1"/>
    </source>
</evidence>
<dbReference type="AlphaFoldDB" id="A0A8J3Z168"/>